<feature type="compositionally biased region" description="Basic and acidic residues" evidence="1">
    <location>
        <begin position="86"/>
        <end position="100"/>
    </location>
</feature>
<name>A0A0A1N511_RHIZD</name>
<dbReference type="EMBL" id="KV921395">
    <property type="protein sequence ID" value="ORE16164.1"/>
    <property type="molecule type" value="Genomic_DNA"/>
</dbReference>
<evidence type="ECO:0000313" key="2">
    <source>
        <dbReference type="EMBL" id="ORE16164.1"/>
    </source>
</evidence>
<dbReference type="OMA" id="MSAFSHM"/>
<evidence type="ECO:0000313" key="3">
    <source>
        <dbReference type="Proteomes" id="UP000242381"/>
    </source>
</evidence>
<dbReference type="VEuPathDB" id="FungiDB:BCV72DRAFT_214482"/>
<proteinExistence type="predicted"/>
<accession>A0A0A1N511</accession>
<sequence>MNPTKQLATKIYRSPVVCSKNIINQRCMSAFSHMSDNDPETIEREKQKHLSKKEKEWNEKLASTSEANVKADKEQDIPIQELQNRTVDHHAKNRTDKESL</sequence>
<evidence type="ECO:0000256" key="1">
    <source>
        <dbReference type="SAM" id="MobiDB-lite"/>
    </source>
</evidence>
<gene>
    <name evidence="2" type="ORF">BCV71DRAFT_265904</name>
</gene>
<feature type="compositionally biased region" description="Basic and acidic residues" evidence="1">
    <location>
        <begin position="41"/>
        <end position="59"/>
    </location>
</feature>
<organism evidence="2 3">
    <name type="scientific">Rhizopus microsporus</name>
    <dbReference type="NCBI Taxonomy" id="58291"/>
    <lineage>
        <taxon>Eukaryota</taxon>
        <taxon>Fungi</taxon>
        <taxon>Fungi incertae sedis</taxon>
        <taxon>Mucoromycota</taxon>
        <taxon>Mucoromycotina</taxon>
        <taxon>Mucoromycetes</taxon>
        <taxon>Mucorales</taxon>
        <taxon>Mucorineae</taxon>
        <taxon>Rhizopodaceae</taxon>
        <taxon>Rhizopus</taxon>
    </lineage>
</organism>
<dbReference type="Proteomes" id="UP000242381">
    <property type="component" value="Unassembled WGS sequence"/>
</dbReference>
<reference evidence="2 3" key="1">
    <citation type="journal article" date="2016" name="Proc. Natl. Acad. Sci. U.S.A.">
        <title>Lipid metabolic changes in an early divergent fungus govern the establishment of a mutualistic symbiosis with endobacteria.</title>
        <authorList>
            <person name="Lastovetsky O.A."/>
            <person name="Gaspar M.L."/>
            <person name="Mondo S.J."/>
            <person name="LaButti K.M."/>
            <person name="Sandor L."/>
            <person name="Grigoriev I.V."/>
            <person name="Henry S.A."/>
            <person name="Pawlowska T.E."/>
        </authorList>
    </citation>
    <scope>NUCLEOTIDE SEQUENCE [LARGE SCALE GENOMIC DNA]</scope>
    <source>
        <strain evidence="2 3">ATCC 11559</strain>
    </source>
</reference>
<protein>
    <submittedName>
        <fullName evidence="2">Uncharacterized protein</fullName>
    </submittedName>
</protein>
<feature type="region of interest" description="Disordered" evidence="1">
    <location>
        <begin position="32"/>
        <end position="100"/>
    </location>
</feature>
<dbReference type="AlphaFoldDB" id="A0A0A1N511"/>